<dbReference type="InterPro" id="IPR001387">
    <property type="entry name" value="Cro/C1-type_HTH"/>
</dbReference>
<accession>A0ABS2LCB0</accession>
<sequence length="135" mass="14448">MALRFRNIDATPEDPVSEWGVEGISTAIERGYLPHWRRITRAVQAVQADPDGPVAVDLEEALSIVDADSGAAMLLAQVLADARRGPEARVARLVRQALLRSGLSAKEFAAHVGTSPSRLSTYMTGKVVPSAAMLL</sequence>
<protein>
    <recommendedName>
        <fullName evidence="3">HTH cro/C1-type domain-containing protein</fullName>
    </recommendedName>
</protein>
<evidence type="ECO:0008006" key="3">
    <source>
        <dbReference type="Google" id="ProtNLM"/>
    </source>
</evidence>
<evidence type="ECO:0000313" key="2">
    <source>
        <dbReference type="Proteomes" id="UP000698059"/>
    </source>
</evidence>
<comment type="caution">
    <text evidence="1">The sequence shown here is derived from an EMBL/GenBank/DDBJ whole genome shotgun (WGS) entry which is preliminary data.</text>
</comment>
<dbReference type="EMBL" id="JAFBBO010000001">
    <property type="protein sequence ID" value="MBM7477947.1"/>
    <property type="molecule type" value="Genomic_DNA"/>
</dbReference>
<dbReference type="Pfam" id="PF13560">
    <property type="entry name" value="HTH_31"/>
    <property type="match status" value="1"/>
</dbReference>
<dbReference type="SUPFAM" id="SSF47413">
    <property type="entry name" value="lambda repressor-like DNA-binding domains"/>
    <property type="match status" value="1"/>
</dbReference>
<proteinExistence type="predicted"/>
<gene>
    <name evidence="1" type="ORF">JOD49_000867</name>
</gene>
<name>A0ABS2LCB0_9CELL</name>
<dbReference type="RefSeq" id="WP_205306131.1">
    <property type="nucleotide sequence ID" value="NZ_BAAAVF010000002.1"/>
</dbReference>
<organism evidence="1 2">
    <name type="scientific">Oerskovia jenensis</name>
    <dbReference type="NCBI Taxonomy" id="162169"/>
    <lineage>
        <taxon>Bacteria</taxon>
        <taxon>Bacillati</taxon>
        <taxon>Actinomycetota</taxon>
        <taxon>Actinomycetes</taxon>
        <taxon>Micrococcales</taxon>
        <taxon>Cellulomonadaceae</taxon>
        <taxon>Oerskovia</taxon>
    </lineage>
</organism>
<reference evidence="1 2" key="1">
    <citation type="submission" date="2021-01" db="EMBL/GenBank/DDBJ databases">
        <title>Sequencing the genomes of 1000 actinobacteria strains.</title>
        <authorList>
            <person name="Klenk H.-P."/>
        </authorList>
    </citation>
    <scope>NUCLEOTIDE SEQUENCE [LARGE SCALE GENOMIC DNA]</scope>
    <source>
        <strain evidence="1 2">DSM 46000</strain>
    </source>
</reference>
<dbReference type="InterPro" id="IPR010982">
    <property type="entry name" value="Lambda_DNA-bd_dom_sf"/>
</dbReference>
<dbReference type="CDD" id="cd00093">
    <property type="entry name" value="HTH_XRE"/>
    <property type="match status" value="1"/>
</dbReference>
<evidence type="ECO:0000313" key="1">
    <source>
        <dbReference type="EMBL" id="MBM7477947.1"/>
    </source>
</evidence>
<dbReference type="Proteomes" id="UP000698059">
    <property type="component" value="Unassembled WGS sequence"/>
</dbReference>
<keyword evidence="2" id="KW-1185">Reference proteome</keyword>